<dbReference type="PANTHER" id="PTHR24221:SF606">
    <property type="entry name" value="COLICIN V SECRETION-PROCESSING ATP-BINDING PROTEIN"/>
    <property type="match status" value="1"/>
</dbReference>
<evidence type="ECO:0000259" key="8">
    <source>
        <dbReference type="PROSITE" id="PS50893"/>
    </source>
</evidence>
<evidence type="ECO:0000313" key="11">
    <source>
        <dbReference type="EMBL" id="ACE85723.1"/>
    </source>
</evidence>
<organism evidence="11 12">
    <name type="scientific">Cellvibrio japonicus (strain Ueda107)</name>
    <name type="common">Pseudomonas fluorescens subsp. cellulosa</name>
    <dbReference type="NCBI Taxonomy" id="498211"/>
    <lineage>
        <taxon>Bacteria</taxon>
        <taxon>Pseudomonadati</taxon>
        <taxon>Pseudomonadota</taxon>
        <taxon>Gammaproteobacteria</taxon>
        <taxon>Cellvibrionales</taxon>
        <taxon>Cellvibrionaceae</taxon>
        <taxon>Cellvibrio</taxon>
    </lineage>
</organism>
<keyword evidence="2 7" id="KW-0812">Transmembrane</keyword>
<evidence type="ECO:0000256" key="4">
    <source>
        <dbReference type="ARBA" id="ARBA00022840"/>
    </source>
</evidence>
<evidence type="ECO:0000313" key="12">
    <source>
        <dbReference type="Proteomes" id="UP000001036"/>
    </source>
</evidence>
<feature type="transmembrane region" description="Helical" evidence="7">
    <location>
        <begin position="384"/>
        <end position="403"/>
    </location>
</feature>
<reference evidence="11 12" key="1">
    <citation type="journal article" date="2008" name="J. Bacteriol.">
        <title>Insights into plant cell wall degradation from the genome sequence of the soil bacterium Cellvibrio japonicus.</title>
        <authorList>
            <person name="Deboy R.T."/>
            <person name="Mongodin E.F."/>
            <person name="Fouts D.E."/>
            <person name="Tailford L.E."/>
            <person name="Khouri H."/>
            <person name="Emerson J.B."/>
            <person name="Mohamoud Y."/>
            <person name="Watkins K."/>
            <person name="Henrissat B."/>
            <person name="Gilbert H.J."/>
            <person name="Nelson K.E."/>
        </authorList>
    </citation>
    <scope>NUCLEOTIDE SEQUENCE [LARGE SCALE GENOMIC DNA]</scope>
    <source>
        <strain evidence="11 12">Ueda107</strain>
    </source>
</reference>
<dbReference type="STRING" id="498211.CJA_3604"/>
<dbReference type="SUPFAM" id="SSF52540">
    <property type="entry name" value="P-loop containing nucleoside triphosphate hydrolases"/>
    <property type="match status" value="1"/>
</dbReference>
<dbReference type="InterPro" id="IPR003593">
    <property type="entry name" value="AAA+_ATPase"/>
</dbReference>
<evidence type="ECO:0000256" key="2">
    <source>
        <dbReference type="ARBA" id="ARBA00022692"/>
    </source>
</evidence>
<proteinExistence type="predicted"/>
<dbReference type="GO" id="GO:0005886">
    <property type="term" value="C:plasma membrane"/>
    <property type="evidence" value="ECO:0007669"/>
    <property type="project" value="UniProtKB-SubCell"/>
</dbReference>
<keyword evidence="6 7" id="KW-0472">Membrane</keyword>
<dbReference type="AlphaFoldDB" id="B3PH09"/>
<dbReference type="InterPro" id="IPR005074">
    <property type="entry name" value="Peptidase_C39"/>
</dbReference>
<dbReference type="InterPro" id="IPR011527">
    <property type="entry name" value="ABC1_TM_dom"/>
</dbReference>
<dbReference type="SUPFAM" id="SSF90123">
    <property type="entry name" value="ABC transporter transmembrane region"/>
    <property type="match status" value="1"/>
</dbReference>
<dbReference type="Pfam" id="PF03412">
    <property type="entry name" value="Peptidase_C39"/>
    <property type="match status" value="1"/>
</dbReference>
<name>B3PH09_CELJU</name>
<dbReference type="Proteomes" id="UP000001036">
    <property type="component" value="Chromosome"/>
</dbReference>
<evidence type="ECO:0000259" key="9">
    <source>
        <dbReference type="PROSITE" id="PS50929"/>
    </source>
</evidence>
<feature type="transmembrane region" description="Helical" evidence="7">
    <location>
        <begin position="353"/>
        <end position="378"/>
    </location>
</feature>
<dbReference type="GO" id="GO:0006508">
    <property type="term" value="P:proteolysis"/>
    <property type="evidence" value="ECO:0007669"/>
    <property type="project" value="InterPro"/>
</dbReference>
<dbReference type="GO" id="GO:0008233">
    <property type="term" value="F:peptidase activity"/>
    <property type="evidence" value="ECO:0007669"/>
    <property type="project" value="InterPro"/>
</dbReference>
<keyword evidence="3" id="KW-0547">Nucleotide-binding</keyword>
<feature type="domain" description="ABC transporter" evidence="8">
    <location>
        <begin position="562"/>
        <end position="779"/>
    </location>
</feature>
<evidence type="ECO:0000256" key="3">
    <source>
        <dbReference type="ARBA" id="ARBA00022741"/>
    </source>
</evidence>
<dbReference type="EMBL" id="CP000934">
    <property type="protein sequence ID" value="ACE85723.1"/>
    <property type="molecule type" value="Genomic_DNA"/>
</dbReference>
<evidence type="ECO:0000256" key="7">
    <source>
        <dbReference type="SAM" id="Phobius"/>
    </source>
</evidence>
<dbReference type="InterPro" id="IPR036640">
    <property type="entry name" value="ABC1_TM_sf"/>
</dbReference>
<keyword evidence="4" id="KW-0067">ATP-binding</keyword>
<protein>
    <submittedName>
        <fullName evidence="11">Putative toxin transporter</fullName>
    </submittedName>
</protein>
<dbReference type="Pfam" id="PF00664">
    <property type="entry name" value="ABC_membrane"/>
    <property type="match status" value="1"/>
</dbReference>
<dbReference type="InterPro" id="IPR039421">
    <property type="entry name" value="Type_1_exporter"/>
</dbReference>
<dbReference type="PROSITE" id="PS50893">
    <property type="entry name" value="ABC_TRANSPORTER_2"/>
    <property type="match status" value="1"/>
</dbReference>
<sequence length="779" mass="87862">MERGRHIFHTGYPIFWQDYWQKQSGRVKTVVKEGKNFCPYEKHYVDLVPKERSISQEGKSFNITKTQGKRVAMESVSNLLHFSKKNRLPVIFQSEASECGLVCVLMIAAYYGHKIDLATARSQFSVSSKGLNLKGVIDIAQHLHLQARPIRAELAYLQKMNLPAIVHWNLNHFVVLSKITDDYAVIHDPAKGKVKLKISDFSLSFTGVAVELFPTNDFKRREEVTSLKISDFWSNMTGLKRNIVSIFILSLALQLFAIAAPLLQQVVVDDAISNKDNELLIVLCIGFFLVNCFQQLISYLRSKISLYFTNLLGFQLSANLTRHMLRLPISFFEKRTIGDITTRFSSLGPIESLLTSGLIAIVLDSVMFVVALLMSFLYSAKLTMIVICLLFIGFVIDLVVFPYRKSMEEKIIELSAKESTVFLENIRAAKIIKIFGQETCRERIWLNRKADFNNSSIELANFDINFGFFVSFFGIISSVMMLYIGAQMVIKGEFTIGMLFAYQAYSGQFSGRLSALFGHFLSFKMLNLHLTRLSDIAHHEAETNTLSSAGYTQLPDNKISTVRFENLSFRYADNEPWVLKDVNVEINDGDMLAFVGPSGQGKSTLLKLLIGLLKPTEGAIYINNIDLTRLDPNEYRKMLGVIMQDDSLLSGTIRENITFFDQQTDEEALTEAAKIACIDGDILKFPMGYNTLVGEMGSALSGGQKQRIYFARAIYRKPNLLMLDEGTANLDVPTEIAIANTIKAYAGIRIVVAHRPALVEIASRVFLVDNTRVIEFKER</sequence>
<feature type="transmembrane region" description="Helical" evidence="7">
    <location>
        <begin position="243"/>
        <end position="267"/>
    </location>
</feature>
<dbReference type="PROSITE" id="PS50990">
    <property type="entry name" value="PEPTIDASE_C39"/>
    <property type="match status" value="1"/>
</dbReference>
<feature type="domain" description="ABC transmembrane type-1" evidence="9">
    <location>
        <begin position="246"/>
        <end position="525"/>
    </location>
</feature>
<dbReference type="GO" id="GO:0034040">
    <property type="term" value="F:ATPase-coupled lipid transmembrane transporter activity"/>
    <property type="evidence" value="ECO:0007669"/>
    <property type="project" value="TreeGrafter"/>
</dbReference>
<dbReference type="eggNOG" id="COG2274">
    <property type="taxonomic scope" value="Bacteria"/>
</dbReference>
<keyword evidence="12" id="KW-1185">Reference proteome</keyword>
<comment type="subcellular location">
    <subcellularLocation>
        <location evidence="1">Cell membrane</location>
        <topology evidence="1">Multi-pass membrane protein</topology>
    </subcellularLocation>
</comment>
<dbReference type="GO" id="GO:0016887">
    <property type="term" value="F:ATP hydrolysis activity"/>
    <property type="evidence" value="ECO:0007669"/>
    <property type="project" value="InterPro"/>
</dbReference>
<dbReference type="Gene3D" id="1.20.1560.10">
    <property type="entry name" value="ABC transporter type 1, transmembrane domain"/>
    <property type="match status" value="1"/>
</dbReference>
<dbReference type="HOGENOM" id="CLU_000604_95_3_6"/>
<dbReference type="CDD" id="cd18567">
    <property type="entry name" value="ABC_6TM_CvaB_RaxB_like"/>
    <property type="match status" value="1"/>
</dbReference>
<dbReference type="InterPro" id="IPR003439">
    <property type="entry name" value="ABC_transporter-like_ATP-bd"/>
</dbReference>
<gene>
    <name evidence="11" type="ordered locus">CJA_3604</name>
</gene>
<dbReference type="KEGG" id="cja:CJA_3604"/>
<dbReference type="SMART" id="SM00382">
    <property type="entry name" value="AAA"/>
    <property type="match status" value="1"/>
</dbReference>
<evidence type="ECO:0000256" key="6">
    <source>
        <dbReference type="ARBA" id="ARBA00023136"/>
    </source>
</evidence>
<feature type="domain" description="Peptidase C39" evidence="10">
    <location>
        <begin position="93"/>
        <end position="212"/>
    </location>
</feature>
<evidence type="ECO:0000256" key="5">
    <source>
        <dbReference type="ARBA" id="ARBA00022989"/>
    </source>
</evidence>
<evidence type="ECO:0000256" key="1">
    <source>
        <dbReference type="ARBA" id="ARBA00004651"/>
    </source>
</evidence>
<dbReference type="InterPro" id="IPR027417">
    <property type="entry name" value="P-loop_NTPase"/>
</dbReference>
<feature type="transmembrane region" description="Helical" evidence="7">
    <location>
        <begin position="279"/>
        <end position="300"/>
    </location>
</feature>
<dbReference type="PANTHER" id="PTHR24221">
    <property type="entry name" value="ATP-BINDING CASSETTE SUB-FAMILY B"/>
    <property type="match status" value="1"/>
</dbReference>
<evidence type="ECO:0000259" key="10">
    <source>
        <dbReference type="PROSITE" id="PS50990"/>
    </source>
</evidence>
<dbReference type="MEROPS" id="C39.005"/>
<dbReference type="Gene3D" id="3.90.70.10">
    <property type="entry name" value="Cysteine proteinases"/>
    <property type="match status" value="1"/>
</dbReference>
<dbReference type="PROSITE" id="PS50929">
    <property type="entry name" value="ABC_TM1F"/>
    <property type="match status" value="1"/>
</dbReference>
<feature type="transmembrane region" description="Helical" evidence="7">
    <location>
        <begin position="466"/>
        <end position="486"/>
    </location>
</feature>
<dbReference type="Gene3D" id="3.40.50.300">
    <property type="entry name" value="P-loop containing nucleotide triphosphate hydrolases"/>
    <property type="match status" value="1"/>
</dbReference>
<keyword evidence="5 7" id="KW-1133">Transmembrane helix</keyword>
<dbReference type="Pfam" id="PF00005">
    <property type="entry name" value="ABC_tran"/>
    <property type="match status" value="1"/>
</dbReference>
<accession>B3PH09</accession>
<dbReference type="GO" id="GO:0140359">
    <property type="term" value="F:ABC-type transporter activity"/>
    <property type="evidence" value="ECO:0007669"/>
    <property type="project" value="InterPro"/>
</dbReference>
<dbReference type="GO" id="GO:0005524">
    <property type="term" value="F:ATP binding"/>
    <property type="evidence" value="ECO:0007669"/>
    <property type="project" value="UniProtKB-KW"/>
</dbReference>